<evidence type="ECO:0000313" key="1">
    <source>
        <dbReference type="EMBL" id="ERZ96556.1"/>
    </source>
</evidence>
<accession>U9SNA7</accession>
<organism evidence="1">
    <name type="scientific">Rhizophagus irregularis (strain DAOM 181602 / DAOM 197198 / MUCL 43194)</name>
    <name type="common">Arbuscular mycorrhizal fungus</name>
    <name type="synonym">Glomus intraradices</name>
    <dbReference type="NCBI Taxonomy" id="747089"/>
    <lineage>
        <taxon>Eukaryota</taxon>
        <taxon>Fungi</taxon>
        <taxon>Fungi incertae sedis</taxon>
        <taxon>Mucoromycota</taxon>
        <taxon>Glomeromycotina</taxon>
        <taxon>Glomeromycetes</taxon>
        <taxon>Glomerales</taxon>
        <taxon>Glomeraceae</taxon>
        <taxon>Rhizophagus</taxon>
    </lineage>
</organism>
<dbReference type="HOGENOM" id="CLU_2850866_0_0_1"/>
<sequence>MDEFYESTSMYNLLILFVTSFFKRCGPGTWLLELSNTYTSSQFIGLDMKPIYPQESIAGPTLLGI</sequence>
<name>U9SNA7_RHIID</name>
<reference evidence="1" key="1">
    <citation type="submission" date="2013-07" db="EMBL/GenBank/DDBJ databases">
        <title>The genome of an arbuscular mycorrhizal fungus provides insights into the evolution of the oldest plant symbiosis.</title>
        <authorList>
            <consortium name="DOE Joint Genome Institute"/>
            <person name="Tisserant E."/>
            <person name="Malbreil M."/>
            <person name="Kuo A."/>
            <person name="Kohler A."/>
            <person name="Symeonidi A."/>
            <person name="Balestrini R."/>
            <person name="Charron P."/>
            <person name="Duensing N."/>
            <person name="Frei-dit-Frey N."/>
            <person name="Gianinazzi-Pearson V."/>
            <person name="Gilbert B."/>
            <person name="Handa Y."/>
            <person name="Hijri M."/>
            <person name="Kaul R."/>
            <person name="Kawaguchi M."/>
            <person name="Krajinski F."/>
            <person name="Lammers P."/>
            <person name="Lapierre D."/>
            <person name="Masclaux F.G."/>
            <person name="Murat C."/>
            <person name="Morin E."/>
            <person name="Ndikumana S."/>
            <person name="Pagni M."/>
            <person name="Petitpierre D."/>
            <person name="Requena N."/>
            <person name="Rosikiewicz P."/>
            <person name="Riley R."/>
            <person name="Saito K."/>
            <person name="San Clemente H."/>
            <person name="Shapiro H."/>
            <person name="van Tuinen D."/>
            <person name="Becard G."/>
            <person name="Bonfante P."/>
            <person name="Paszkowski U."/>
            <person name="Shachar-Hill Y."/>
            <person name="Young J.P."/>
            <person name="Sanders I.R."/>
            <person name="Henrissat B."/>
            <person name="Rensing S.A."/>
            <person name="Grigoriev I.V."/>
            <person name="Corradi N."/>
            <person name="Roux C."/>
            <person name="Martin F."/>
        </authorList>
    </citation>
    <scope>NUCLEOTIDE SEQUENCE</scope>
    <source>
        <strain evidence="1">DAOM 197198</strain>
    </source>
</reference>
<protein>
    <submittedName>
        <fullName evidence="1">Uncharacterized protein</fullName>
    </submittedName>
</protein>
<dbReference type="AlphaFoldDB" id="U9SNA7"/>
<dbReference type="EMBL" id="KI300345">
    <property type="protein sequence ID" value="ERZ96556.1"/>
    <property type="molecule type" value="Genomic_DNA"/>
</dbReference>
<gene>
    <name evidence="1" type="ORF">GLOINDRAFT_12488</name>
</gene>
<proteinExistence type="predicted"/>